<proteinExistence type="predicted"/>
<evidence type="ECO:0000313" key="1">
    <source>
        <dbReference type="EMBL" id="SFD79930.1"/>
    </source>
</evidence>
<name>A0A1I1VHE7_9BACT</name>
<sequence>MENRWQRKRFYNAVSLAQLSNVNLSWASDTALRQCIKQNLSGVLGFAARSVFDLMAATGASR</sequence>
<reference evidence="1 2" key="1">
    <citation type="submission" date="2016-10" db="EMBL/GenBank/DDBJ databases">
        <authorList>
            <person name="de Groot N.N."/>
        </authorList>
    </citation>
    <scope>NUCLEOTIDE SEQUENCE [LARGE SCALE GENOMIC DNA]</scope>
    <source>
        <strain evidence="1 2">DSM 26130</strain>
    </source>
</reference>
<keyword evidence="2" id="KW-1185">Reference proteome</keyword>
<dbReference type="AlphaFoldDB" id="A0A1I1VHE7"/>
<accession>A0A1I1VHE7</accession>
<dbReference type="Proteomes" id="UP000198598">
    <property type="component" value="Unassembled WGS sequence"/>
</dbReference>
<protein>
    <submittedName>
        <fullName evidence="1">Uncharacterized protein</fullName>
    </submittedName>
</protein>
<evidence type="ECO:0000313" key="2">
    <source>
        <dbReference type="Proteomes" id="UP000198598"/>
    </source>
</evidence>
<organism evidence="1 2">
    <name type="scientific">Spirosoma endophyticum</name>
    <dbReference type="NCBI Taxonomy" id="662367"/>
    <lineage>
        <taxon>Bacteria</taxon>
        <taxon>Pseudomonadati</taxon>
        <taxon>Bacteroidota</taxon>
        <taxon>Cytophagia</taxon>
        <taxon>Cytophagales</taxon>
        <taxon>Cytophagaceae</taxon>
        <taxon>Spirosoma</taxon>
    </lineage>
</organism>
<dbReference type="EMBL" id="FOLQ01000007">
    <property type="protein sequence ID" value="SFD79930.1"/>
    <property type="molecule type" value="Genomic_DNA"/>
</dbReference>
<gene>
    <name evidence="1" type="ORF">SAMN05216167_107103</name>
</gene>